<dbReference type="InterPro" id="IPR050425">
    <property type="entry name" value="NAD(P)_dehydrat-like"/>
</dbReference>
<evidence type="ECO:0000256" key="2">
    <source>
        <dbReference type="ARBA" id="ARBA00023445"/>
    </source>
</evidence>
<organism evidence="4 5">
    <name type="scientific">Boletus reticuloceps</name>
    <dbReference type="NCBI Taxonomy" id="495285"/>
    <lineage>
        <taxon>Eukaryota</taxon>
        <taxon>Fungi</taxon>
        <taxon>Dikarya</taxon>
        <taxon>Basidiomycota</taxon>
        <taxon>Agaricomycotina</taxon>
        <taxon>Agaricomycetes</taxon>
        <taxon>Agaricomycetidae</taxon>
        <taxon>Boletales</taxon>
        <taxon>Boletineae</taxon>
        <taxon>Boletaceae</taxon>
        <taxon>Boletoideae</taxon>
        <taxon>Boletus</taxon>
    </lineage>
</organism>
<comment type="similarity">
    <text evidence="2">Belongs to the NAD(P)-dependent epimerase/dehydratase family. Dihydroflavonol-4-reductase subfamily.</text>
</comment>
<name>A0A8I3A6I5_9AGAM</name>
<proteinExistence type="inferred from homology"/>
<dbReference type="InterPro" id="IPR001509">
    <property type="entry name" value="Epimerase_deHydtase"/>
</dbReference>
<dbReference type="PANTHER" id="PTHR10366:SF564">
    <property type="entry name" value="STEROL-4-ALPHA-CARBOXYLATE 3-DEHYDROGENASE, DECARBOXYLATING"/>
    <property type="match status" value="1"/>
</dbReference>
<gene>
    <name evidence="4" type="ORF">JVT61DRAFT_6857</name>
</gene>
<sequence>MPAVQPPAKVLVSGATGYIAAWVVQNLLERGYAVRGTARSVAKGDFLKKAFAPYGDRFEVVVVEDIAQDGAFDEAVKGVDAIEHTASPFHFNAADPDELIKPAVNGTVGILKSVLKDKVCLVKRVVITSSGAAVLRDGLVTPTTFTETDWNNQCLEILKKYEDEGRKNEAPNMVKYRASKTLAERSAWEFVNNLENKARIEWDLVMLNPPFVRFQAPAIHEVSSPASLNTSAAIFYNYVADDAKANAAGNDFLANTGTCWIDVRDVAEAHALALEKEAAGGERIIISSGLWKWQDFIDAANDLRPPPHLKTTLPVGVRGAGKTVKHLTIYDTSKADRILDLKYRTIAETTKDTLADYEARGW</sequence>
<reference evidence="4" key="1">
    <citation type="submission" date="2021-03" db="EMBL/GenBank/DDBJ databases">
        <title>Evolutionary innovations through gain and loss of genes in the ectomycorrhizal Boletales.</title>
        <authorList>
            <person name="Wu G."/>
            <person name="Miyauchi S."/>
            <person name="Morin E."/>
            <person name="Yang Z.-L."/>
            <person name="Xu J."/>
            <person name="Martin F.M."/>
        </authorList>
    </citation>
    <scope>NUCLEOTIDE SEQUENCE</scope>
    <source>
        <strain evidence="4">BR01</strain>
    </source>
</reference>
<comment type="caution">
    <text evidence="4">The sequence shown here is derived from an EMBL/GenBank/DDBJ whole genome shotgun (WGS) entry which is preliminary data.</text>
</comment>
<dbReference type="GO" id="GO:0016616">
    <property type="term" value="F:oxidoreductase activity, acting on the CH-OH group of donors, NAD or NADP as acceptor"/>
    <property type="evidence" value="ECO:0007669"/>
    <property type="project" value="TreeGrafter"/>
</dbReference>
<keyword evidence="5" id="KW-1185">Reference proteome</keyword>
<evidence type="ECO:0000313" key="5">
    <source>
        <dbReference type="Proteomes" id="UP000683000"/>
    </source>
</evidence>
<evidence type="ECO:0000256" key="1">
    <source>
        <dbReference type="ARBA" id="ARBA00023002"/>
    </source>
</evidence>
<evidence type="ECO:0000313" key="4">
    <source>
        <dbReference type="EMBL" id="KAG6373231.1"/>
    </source>
</evidence>
<feature type="domain" description="NAD-dependent epimerase/dehydratase" evidence="3">
    <location>
        <begin position="10"/>
        <end position="133"/>
    </location>
</feature>
<evidence type="ECO:0000259" key="3">
    <source>
        <dbReference type="Pfam" id="PF01370"/>
    </source>
</evidence>
<dbReference type="Proteomes" id="UP000683000">
    <property type="component" value="Unassembled WGS sequence"/>
</dbReference>
<dbReference type="SUPFAM" id="SSF51735">
    <property type="entry name" value="NAD(P)-binding Rossmann-fold domains"/>
    <property type="match status" value="1"/>
</dbReference>
<protein>
    <recommendedName>
        <fullName evidence="3">NAD-dependent epimerase/dehydratase domain-containing protein</fullName>
    </recommendedName>
</protein>
<dbReference type="EMBL" id="JAGFBS010000023">
    <property type="protein sequence ID" value="KAG6373231.1"/>
    <property type="molecule type" value="Genomic_DNA"/>
</dbReference>
<dbReference type="Gene3D" id="3.40.50.720">
    <property type="entry name" value="NAD(P)-binding Rossmann-like Domain"/>
    <property type="match status" value="1"/>
</dbReference>
<dbReference type="PANTHER" id="PTHR10366">
    <property type="entry name" value="NAD DEPENDENT EPIMERASE/DEHYDRATASE"/>
    <property type="match status" value="1"/>
</dbReference>
<dbReference type="InterPro" id="IPR036291">
    <property type="entry name" value="NAD(P)-bd_dom_sf"/>
</dbReference>
<accession>A0A8I3A6I5</accession>
<keyword evidence="1" id="KW-0560">Oxidoreductase</keyword>
<dbReference type="OrthoDB" id="2735536at2759"/>
<dbReference type="Pfam" id="PF01370">
    <property type="entry name" value="Epimerase"/>
    <property type="match status" value="1"/>
</dbReference>
<dbReference type="AlphaFoldDB" id="A0A8I3A6I5"/>